<organism evidence="1 2">
    <name type="scientific">Vanilla planifolia</name>
    <name type="common">Vanilla</name>
    <dbReference type="NCBI Taxonomy" id="51239"/>
    <lineage>
        <taxon>Eukaryota</taxon>
        <taxon>Viridiplantae</taxon>
        <taxon>Streptophyta</taxon>
        <taxon>Embryophyta</taxon>
        <taxon>Tracheophyta</taxon>
        <taxon>Spermatophyta</taxon>
        <taxon>Magnoliopsida</taxon>
        <taxon>Liliopsida</taxon>
        <taxon>Asparagales</taxon>
        <taxon>Orchidaceae</taxon>
        <taxon>Vanilloideae</taxon>
        <taxon>Vanilleae</taxon>
        <taxon>Vanilla</taxon>
    </lineage>
</organism>
<comment type="caution">
    <text evidence="1">The sequence shown here is derived from an EMBL/GenBank/DDBJ whole genome shotgun (WGS) entry which is preliminary data.</text>
</comment>
<keyword evidence="2" id="KW-1185">Reference proteome</keyword>
<proteinExistence type="predicted"/>
<gene>
    <name evidence="1" type="ORF">HPP92_026414</name>
</gene>
<dbReference type="AlphaFoldDB" id="A0A835PEC4"/>
<accession>A0A835PEC4</accession>
<dbReference type="EMBL" id="JADCNL010000057">
    <property type="protein sequence ID" value="KAG0451474.1"/>
    <property type="molecule type" value="Genomic_DNA"/>
</dbReference>
<evidence type="ECO:0000313" key="1">
    <source>
        <dbReference type="EMBL" id="KAG0451474.1"/>
    </source>
</evidence>
<name>A0A835PEC4_VANPL</name>
<reference evidence="1 2" key="1">
    <citation type="journal article" date="2020" name="Nat. Food">
        <title>A phased Vanilla planifolia genome enables genetic improvement of flavour and production.</title>
        <authorList>
            <person name="Hasing T."/>
            <person name="Tang H."/>
            <person name="Brym M."/>
            <person name="Khazi F."/>
            <person name="Huang T."/>
            <person name="Chambers A.H."/>
        </authorList>
    </citation>
    <scope>NUCLEOTIDE SEQUENCE [LARGE SCALE GENOMIC DNA]</scope>
    <source>
        <tissue evidence="1">Leaf</tissue>
    </source>
</reference>
<dbReference type="Proteomes" id="UP000636800">
    <property type="component" value="Unassembled WGS sequence"/>
</dbReference>
<dbReference type="OrthoDB" id="784768at2759"/>
<protein>
    <submittedName>
        <fullName evidence="1">Uncharacterized protein</fullName>
    </submittedName>
</protein>
<sequence length="131" mass="13602">MCGSLRPFRLIKRKKVQLPSIPSSYLHHGRQPPPRSPHCIINFQPAGVNVVGHSVAGLPHVPSAADDHRVPAASACGTDRLSSSVAAVTGYGVLPFAPAAAGLLPLFSSSDRVLPRAATAESDTAVVPLVL</sequence>
<evidence type="ECO:0000313" key="2">
    <source>
        <dbReference type="Proteomes" id="UP000636800"/>
    </source>
</evidence>